<proteinExistence type="predicted"/>
<dbReference type="InParanoid" id="A0A061EBH3"/>
<dbReference type="EMBL" id="CM001880">
    <property type="protein sequence ID" value="EOX99628.1"/>
    <property type="molecule type" value="Genomic_DNA"/>
</dbReference>
<dbReference type="AlphaFoldDB" id="A0A061EBH3"/>
<accession>A0A061EBH3</accession>
<protein>
    <submittedName>
        <fullName evidence="1">Uncharacterized protein</fullName>
    </submittedName>
</protein>
<evidence type="ECO:0000313" key="2">
    <source>
        <dbReference type="Proteomes" id="UP000026915"/>
    </source>
</evidence>
<dbReference type="Proteomes" id="UP000026915">
    <property type="component" value="Chromosome 2"/>
</dbReference>
<dbReference type="Gramene" id="EOX99628">
    <property type="protein sequence ID" value="EOX99628"/>
    <property type="gene ID" value="TCM_008349"/>
</dbReference>
<reference evidence="1 2" key="1">
    <citation type="journal article" date="2013" name="Genome Biol.">
        <title>The genome sequence of the most widely cultivated cacao type and its use to identify candidate genes regulating pod color.</title>
        <authorList>
            <person name="Motamayor J.C."/>
            <person name="Mockaitis K."/>
            <person name="Schmutz J."/>
            <person name="Haiminen N."/>
            <person name="Iii D.L."/>
            <person name="Cornejo O."/>
            <person name="Findley S.D."/>
            <person name="Zheng P."/>
            <person name="Utro F."/>
            <person name="Royaert S."/>
            <person name="Saski C."/>
            <person name="Jenkins J."/>
            <person name="Podicheti R."/>
            <person name="Zhao M."/>
            <person name="Scheffler B.E."/>
            <person name="Stack J.C."/>
            <person name="Feltus F.A."/>
            <person name="Mustiga G.M."/>
            <person name="Amores F."/>
            <person name="Phillips W."/>
            <person name="Marelli J.P."/>
            <person name="May G.D."/>
            <person name="Shapiro H."/>
            <person name="Ma J."/>
            <person name="Bustamante C.D."/>
            <person name="Schnell R.J."/>
            <person name="Main D."/>
            <person name="Gilbert D."/>
            <person name="Parida L."/>
            <person name="Kuhn D.N."/>
        </authorList>
    </citation>
    <scope>NUCLEOTIDE SEQUENCE [LARGE SCALE GENOMIC DNA]</scope>
    <source>
        <strain evidence="2">cv. Matina 1-6</strain>
    </source>
</reference>
<gene>
    <name evidence="1" type="ORF">TCM_008349</name>
</gene>
<keyword evidence="2" id="KW-1185">Reference proteome</keyword>
<evidence type="ECO:0000313" key="1">
    <source>
        <dbReference type="EMBL" id="EOX99628.1"/>
    </source>
</evidence>
<dbReference type="HOGENOM" id="CLU_1790384_0_0_1"/>
<name>A0A061EBH3_THECC</name>
<organism evidence="1 2">
    <name type="scientific">Theobroma cacao</name>
    <name type="common">Cacao</name>
    <name type="synonym">Cocoa</name>
    <dbReference type="NCBI Taxonomy" id="3641"/>
    <lineage>
        <taxon>Eukaryota</taxon>
        <taxon>Viridiplantae</taxon>
        <taxon>Streptophyta</taxon>
        <taxon>Embryophyta</taxon>
        <taxon>Tracheophyta</taxon>
        <taxon>Spermatophyta</taxon>
        <taxon>Magnoliopsida</taxon>
        <taxon>eudicotyledons</taxon>
        <taxon>Gunneridae</taxon>
        <taxon>Pentapetalae</taxon>
        <taxon>rosids</taxon>
        <taxon>malvids</taxon>
        <taxon>Malvales</taxon>
        <taxon>Malvaceae</taxon>
        <taxon>Byttnerioideae</taxon>
        <taxon>Theobroma</taxon>
    </lineage>
</organism>
<sequence>MKSLSTVGTLNALRTKKSFKAKQSLRLQVMQRLHRLLLPQSALPPTKMLFAKGFNMTAPVLVTIHPPTGPHLPLFVLRCSLLHAPKMPKNPLSLPTQLKHTPQHEYAAVRRFGGLMDDSIISALKATAWESSIPYRTNTFGAPLP</sequence>